<comment type="caution">
    <text evidence="1">The sequence shown here is derived from an EMBL/GenBank/DDBJ whole genome shotgun (WGS) entry which is preliminary data.</text>
</comment>
<name>A0AAV4QSV9_CAEEX</name>
<evidence type="ECO:0000313" key="2">
    <source>
        <dbReference type="Proteomes" id="UP001054945"/>
    </source>
</evidence>
<dbReference type="AlphaFoldDB" id="A0AAV4QSV9"/>
<dbReference type="Proteomes" id="UP001054945">
    <property type="component" value="Unassembled WGS sequence"/>
</dbReference>
<sequence>MYNFHKKEQSEPFIGDSDIGIRIRTDHYAFSKAQLYRRTIALSGYKLTLLTTHHIRLMDYSIIVSVTALRKLHSCLRTSGKYRWNIIKKTVCWNIINKSREGNCSKDHPTLL</sequence>
<organism evidence="1 2">
    <name type="scientific">Caerostris extrusa</name>
    <name type="common">Bark spider</name>
    <name type="synonym">Caerostris bankana</name>
    <dbReference type="NCBI Taxonomy" id="172846"/>
    <lineage>
        <taxon>Eukaryota</taxon>
        <taxon>Metazoa</taxon>
        <taxon>Ecdysozoa</taxon>
        <taxon>Arthropoda</taxon>
        <taxon>Chelicerata</taxon>
        <taxon>Arachnida</taxon>
        <taxon>Araneae</taxon>
        <taxon>Araneomorphae</taxon>
        <taxon>Entelegynae</taxon>
        <taxon>Araneoidea</taxon>
        <taxon>Araneidae</taxon>
        <taxon>Caerostris</taxon>
    </lineage>
</organism>
<gene>
    <name evidence="1" type="ORF">CEXT_216681</name>
</gene>
<reference evidence="1 2" key="1">
    <citation type="submission" date="2021-06" db="EMBL/GenBank/DDBJ databases">
        <title>Caerostris extrusa draft genome.</title>
        <authorList>
            <person name="Kono N."/>
            <person name="Arakawa K."/>
        </authorList>
    </citation>
    <scope>NUCLEOTIDE SEQUENCE [LARGE SCALE GENOMIC DNA]</scope>
</reference>
<keyword evidence="2" id="KW-1185">Reference proteome</keyword>
<protein>
    <submittedName>
        <fullName evidence="1">Uncharacterized protein</fullName>
    </submittedName>
</protein>
<proteinExistence type="predicted"/>
<evidence type="ECO:0000313" key="1">
    <source>
        <dbReference type="EMBL" id="GIY12733.1"/>
    </source>
</evidence>
<dbReference type="EMBL" id="BPLR01006841">
    <property type="protein sequence ID" value="GIY12733.1"/>
    <property type="molecule type" value="Genomic_DNA"/>
</dbReference>
<accession>A0AAV4QSV9</accession>